<keyword evidence="7 11" id="KW-0067">ATP-binding</keyword>
<dbReference type="InterPro" id="IPR011611">
    <property type="entry name" value="PfkB_dom"/>
</dbReference>
<comment type="similarity">
    <text evidence="11">In the C-terminal section; belongs to the cytidylyltransferase family.</text>
</comment>
<dbReference type="NCBIfam" id="TIGR02198">
    <property type="entry name" value="rfaE_dom_I"/>
    <property type="match status" value="1"/>
</dbReference>
<dbReference type="PANTHER" id="PTHR46969:SF1">
    <property type="entry name" value="BIFUNCTIONAL PROTEIN HLDE"/>
    <property type="match status" value="1"/>
</dbReference>
<evidence type="ECO:0000256" key="10">
    <source>
        <dbReference type="ARBA" id="ARBA00047428"/>
    </source>
</evidence>
<evidence type="ECO:0000256" key="2">
    <source>
        <dbReference type="ARBA" id="ARBA00003753"/>
    </source>
</evidence>
<evidence type="ECO:0000256" key="5">
    <source>
        <dbReference type="ARBA" id="ARBA00022741"/>
    </source>
</evidence>
<proteinExistence type="inferred from homology"/>
<dbReference type="SUPFAM" id="SSF53613">
    <property type="entry name" value="Ribokinase-like"/>
    <property type="match status" value="1"/>
</dbReference>
<feature type="region of interest" description="Ribokinase" evidence="11">
    <location>
        <begin position="1"/>
        <end position="328"/>
    </location>
</feature>
<keyword evidence="9 11" id="KW-0119">Carbohydrate metabolism</keyword>
<feature type="binding site" evidence="11">
    <location>
        <begin position="205"/>
        <end position="208"/>
    </location>
    <ligand>
        <name>ATP</name>
        <dbReference type="ChEBI" id="CHEBI:30616"/>
    </ligand>
</feature>
<dbReference type="GO" id="GO:0033786">
    <property type="term" value="F:heptose-1-phosphate adenylyltransferase activity"/>
    <property type="evidence" value="ECO:0007669"/>
    <property type="project" value="UniProtKB-UniRule"/>
</dbReference>
<keyword evidence="8 11" id="KW-0511">Multifunctional enzyme</keyword>
<dbReference type="Gene3D" id="3.40.50.620">
    <property type="entry name" value="HUPs"/>
    <property type="match status" value="1"/>
</dbReference>
<comment type="similarity">
    <text evidence="11">In the N-terminal section; belongs to the carbohydrate kinase PfkB family.</text>
</comment>
<dbReference type="KEGG" id="pace:A6070_05140"/>
<dbReference type="InterPro" id="IPR011914">
    <property type="entry name" value="RfaE_dom_II"/>
</dbReference>
<keyword evidence="6 11" id="KW-0418">Kinase</keyword>
<evidence type="ECO:0000313" key="14">
    <source>
        <dbReference type="EMBL" id="APG26314.1"/>
    </source>
</evidence>
<evidence type="ECO:0000256" key="11">
    <source>
        <dbReference type="HAMAP-Rule" id="MF_01603"/>
    </source>
</evidence>
<dbReference type="GO" id="GO:0005829">
    <property type="term" value="C:cytosol"/>
    <property type="evidence" value="ECO:0007669"/>
    <property type="project" value="TreeGrafter"/>
</dbReference>
<dbReference type="EC" id="2.7.1.167" evidence="11"/>
<evidence type="ECO:0000256" key="1">
    <source>
        <dbReference type="ARBA" id="ARBA00002319"/>
    </source>
</evidence>
<keyword evidence="3 11" id="KW-0808">Transferase</keyword>
<dbReference type="InterPro" id="IPR011913">
    <property type="entry name" value="RfaE_dom_I"/>
</dbReference>
<comment type="function">
    <text evidence="2 11">Catalyzes the ADP transfer from ATP to D-glycero-beta-D-manno-heptose 1-phosphate, yielding ADP-D-glycero-beta-D-manno-heptose.</text>
</comment>
<dbReference type="SUPFAM" id="SSF52374">
    <property type="entry name" value="Nucleotidylyl transferase"/>
    <property type="match status" value="1"/>
</dbReference>
<dbReference type="Gene3D" id="3.40.1190.20">
    <property type="match status" value="1"/>
</dbReference>
<evidence type="ECO:0000256" key="7">
    <source>
        <dbReference type="ARBA" id="ARBA00022840"/>
    </source>
</evidence>
<feature type="region of interest" description="Cytidylyltransferase" evidence="11">
    <location>
        <begin position="356"/>
        <end position="490"/>
    </location>
</feature>
<dbReference type="Pfam" id="PF01467">
    <property type="entry name" value="CTP_transf_like"/>
    <property type="match status" value="1"/>
</dbReference>
<sequence length="490" mass="53702">MNRSAMETLLGRLSGIRALVIGDLMLDEYLWGRTERISPEAPVQVVDILREDLRLGGAGNVINNLVTLGCQVHVASVLGEGHDGLLLRRRLEEKRVGTEGLLFDGKRTTSRKTRILASGQQMMRFDRESRAPIDAQQEASLAAFVRDNADRFDVILVSDYLKGVLTEGLLQAVIAVGKQKGIPVVIDPKGNDYGKYRGATLLTPNRKETEVASGVAIVDEDSLRLAARTLMERIDLQTLMVTRSEEGISIFFRNQEEVHLPTQAREVYDVTGAGDTVLSLVGLGLAGGLPVSEAAVLANIGAGIVVGKVGTSTVNVEEIREALAHNALEYDTKIRLRESLRDVLAAERRRGKTIVFTNGCFDLLHVGHVKYLQQARRLGDLLVLGLNSDASIRRLKGPNRPLISEQERAHILAALSCIDYVVVFDEDTPLALIGMLRPDILVKGGDYTPETVVGRDLVESYGGRVELIDLVDGRSTTNIIERILDRYEQG</sequence>
<dbReference type="PANTHER" id="PTHR46969">
    <property type="entry name" value="BIFUNCTIONAL PROTEIN HLDE"/>
    <property type="match status" value="1"/>
</dbReference>
<comment type="catalytic activity">
    <reaction evidence="11">
        <text>D-glycero-beta-D-manno-heptose 7-phosphate + ATP = D-glycero-beta-D-manno-heptose 1,7-bisphosphate + ADP + H(+)</text>
        <dbReference type="Rhea" id="RHEA:27473"/>
        <dbReference type="ChEBI" id="CHEBI:15378"/>
        <dbReference type="ChEBI" id="CHEBI:30616"/>
        <dbReference type="ChEBI" id="CHEBI:60204"/>
        <dbReference type="ChEBI" id="CHEBI:60208"/>
        <dbReference type="ChEBI" id="CHEBI:456216"/>
        <dbReference type="EC" id="2.7.1.167"/>
    </reaction>
</comment>
<evidence type="ECO:0000259" key="13">
    <source>
        <dbReference type="Pfam" id="PF01467"/>
    </source>
</evidence>
<comment type="catalytic activity">
    <reaction evidence="10 11">
        <text>D-glycero-beta-D-manno-heptose 1-phosphate + ATP + H(+) = ADP-D-glycero-beta-D-manno-heptose + diphosphate</text>
        <dbReference type="Rhea" id="RHEA:27465"/>
        <dbReference type="ChEBI" id="CHEBI:15378"/>
        <dbReference type="ChEBI" id="CHEBI:30616"/>
        <dbReference type="ChEBI" id="CHEBI:33019"/>
        <dbReference type="ChEBI" id="CHEBI:59967"/>
        <dbReference type="ChEBI" id="CHEBI:61593"/>
        <dbReference type="EC" id="2.7.7.70"/>
    </reaction>
</comment>
<evidence type="ECO:0000256" key="4">
    <source>
        <dbReference type="ARBA" id="ARBA00022695"/>
    </source>
</evidence>
<dbReference type="NCBIfam" id="TIGR02199">
    <property type="entry name" value="rfaE_dom_II"/>
    <property type="match status" value="1"/>
</dbReference>
<comment type="subunit">
    <text evidence="11">Homodimer.</text>
</comment>
<comment type="pathway">
    <text evidence="11">Nucleotide-sugar biosynthesis; ADP-L-glycero-beta-D-manno-heptose biosynthesis; ADP-L-glycero-beta-D-manno-heptose from D-glycero-beta-D-manno-heptose 7-phosphate: step 3/4.</text>
</comment>
<dbReference type="GO" id="GO:0033785">
    <property type="term" value="F:heptose 7-phosphate kinase activity"/>
    <property type="evidence" value="ECO:0007669"/>
    <property type="project" value="UniProtKB-UniRule"/>
</dbReference>
<evidence type="ECO:0000313" key="15">
    <source>
        <dbReference type="Proteomes" id="UP000182264"/>
    </source>
</evidence>
<evidence type="ECO:0000256" key="3">
    <source>
        <dbReference type="ARBA" id="ARBA00022679"/>
    </source>
</evidence>
<evidence type="ECO:0000259" key="12">
    <source>
        <dbReference type="Pfam" id="PF00294"/>
    </source>
</evidence>
<reference evidence="14 15" key="1">
    <citation type="journal article" date="2017" name="Genome Announc.">
        <title>Complete Genome Sequences of Two Acetylene-Fermenting Pelobacter acetylenicus Strains.</title>
        <authorList>
            <person name="Sutton J.M."/>
            <person name="Baesman S.M."/>
            <person name="Fierst J.L."/>
            <person name="Poret-Peterson A.T."/>
            <person name="Oremland R.S."/>
            <person name="Dunlap D.S."/>
            <person name="Akob D.M."/>
        </authorList>
    </citation>
    <scope>NUCLEOTIDE SEQUENCE [LARGE SCALE GENOMIC DNA]</scope>
    <source>
        <strain evidence="14 15">DSM 3247</strain>
    </source>
</reference>
<dbReference type="GO" id="GO:0097171">
    <property type="term" value="P:ADP-L-glycero-beta-D-manno-heptose biosynthetic process"/>
    <property type="evidence" value="ECO:0007669"/>
    <property type="project" value="UniProtKB-UniPathway"/>
</dbReference>
<evidence type="ECO:0000256" key="9">
    <source>
        <dbReference type="ARBA" id="ARBA00023277"/>
    </source>
</evidence>
<dbReference type="GO" id="GO:0005524">
    <property type="term" value="F:ATP binding"/>
    <property type="evidence" value="ECO:0007669"/>
    <property type="project" value="UniProtKB-UniRule"/>
</dbReference>
<keyword evidence="5 11" id="KW-0547">Nucleotide-binding</keyword>
<feature type="domain" description="Carbohydrate kinase PfkB" evidence="12">
    <location>
        <begin position="19"/>
        <end position="314"/>
    </location>
</feature>
<accession>A0A1L3GK68</accession>
<dbReference type="GO" id="GO:0016773">
    <property type="term" value="F:phosphotransferase activity, alcohol group as acceptor"/>
    <property type="evidence" value="ECO:0007669"/>
    <property type="project" value="InterPro"/>
</dbReference>
<dbReference type="NCBIfam" id="TIGR00125">
    <property type="entry name" value="cyt_tran_rel"/>
    <property type="match status" value="1"/>
</dbReference>
<feature type="domain" description="Cytidyltransferase-like" evidence="13">
    <location>
        <begin position="356"/>
        <end position="463"/>
    </location>
</feature>
<dbReference type="InterPro" id="IPR029056">
    <property type="entry name" value="Ribokinase-like"/>
</dbReference>
<dbReference type="UniPathway" id="UPA00356">
    <property type="reaction ID" value="UER00437"/>
</dbReference>
<dbReference type="STRING" id="29542.A6070_05140"/>
<dbReference type="AlphaFoldDB" id="A0A1L3GK68"/>
<evidence type="ECO:0000256" key="6">
    <source>
        <dbReference type="ARBA" id="ARBA00022777"/>
    </source>
</evidence>
<feature type="active site" evidence="11">
    <location>
        <position position="275"/>
    </location>
</feature>
<dbReference type="EMBL" id="CP015518">
    <property type="protein sequence ID" value="APG26314.1"/>
    <property type="molecule type" value="Genomic_DNA"/>
</dbReference>
<protein>
    <recommendedName>
        <fullName evidence="11">Bifunctional protein HldE</fullName>
    </recommendedName>
    <domain>
        <recommendedName>
            <fullName evidence="11">D-beta-D-heptose 7-phosphate kinase</fullName>
            <ecNumber evidence="11">2.7.1.167</ecNumber>
        </recommendedName>
        <alternativeName>
            <fullName evidence="11">D-beta-D-heptose 7-phosphotransferase</fullName>
        </alternativeName>
        <alternativeName>
            <fullName evidence="11">D-glycero-beta-D-manno-heptose-7-phosphate kinase</fullName>
        </alternativeName>
    </domain>
    <domain>
        <recommendedName>
            <fullName evidence="11">D-beta-D-heptose 1-phosphate adenylyltransferase</fullName>
            <ecNumber evidence="11">2.7.7.70</ecNumber>
        </recommendedName>
        <alternativeName>
            <fullName evidence="11">D-glycero-beta-D-manno-heptose 1-phosphate adenylyltransferase</fullName>
        </alternativeName>
    </domain>
</protein>
<gene>
    <name evidence="11" type="primary">hldE</name>
    <name evidence="14" type="ORF">A7E75_11130</name>
</gene>
<dbReference type="HAMAP" id="MF_01603">
    <property type="entry name" value="HldE"/>
    <property type="match status" value="1"/>
</dbReference>
<evidence type="ECO:0000256" key="8">
    <source>
        <dbReference type="ARBA" id="ARBA00023268"/>
    </source>
</evidence>
<dbReference type="Pfam" id="PF00294">
    <property type="entry name" value="PfkB"/>
    <property type="match status" value="1"/>
</dbReference>
<keyword evidence="15" id="KW-1185">Reference proteome</keyword>
<dbReference type="OrthoDB" id="9802794at2"/>
<dbReference type="InterPro" id="IPR014729">
    <property type="entry name" value="Rossmann-like_a/b/a_fold"/>
</dbReference>
<dbReference type="InterPro" id="IPR004821">
    <property type="entry name" value="Cyt_trans-like"/>
</dbReference>
<name>A0A1L3GK68_SYNAC</name>
<keyword evidence="4 11" id="KW-0548">Nucleotidyltransferase</keyword>
<dbReference type="Proteomes" id="UP000182264">
    <property type="component" value="Chromosome"/>
</dbReference>
<dbReference type="InterPro" id="IPR023030">
    <property type="entry name" value="Bifunc_HldE"/>
</dbReference>
<organism evidence="14 15">
    <name type="scientific">Syntrophotalea acetylenica</name>
    <name type="common">Pelobacter acetylenicus</name>
    <dbReference type="NCBI Taxonomy" id="29542"/>
    <lineage>
        <taxon>Bacteria</taxon>
        <taxon>Pseudomonadati</taxon>
        <taxon>Thermodesulfobacteriota</taxon>
        <taxon>Desulfuromonadia</taxon>
        <taxon>Desulfuromonadales</taxon>
        <taxon>Syntrophotaleaceae</taxon>
        <taxon>Syntrophotalea</taxon>
    </lineage>
</organism>
<dbReference type="RefSeq" id="WP_072288141.1">
    <property type="nucleotide sequence ID" value="NZ_CP015455.1"/>
</dbReference>
<comment type="pathway">
    <text evidence="11">Nucleotide-sugar biosynthesis; ADP-L-glycero-beta-D-manno-heptose biosynthesis; ADP-L-glycero-beta-D-manno-heptose from D-glycero-beta-D-manno-heptose 7-phosphate: step 1/4.</text>
</comment>
<dbReference type="EC" id="2.7.7.70" evidence="11"/>
<comment type="function">
    <text evidence="1 11">Catalyzes the phosphorylation of D-glycero-D-manno-heptose 7-phosphate at the C-1 position to selectively form D-glycero-beta-D-manno-heptose-1,7-bisphosphate.</text>
</comment>
<dbReference type="CDD" id="cd01172">
    <property type="entry name" value="RfaE_like"/>
    <property type="match status" value="1"/>
</dbReference>
<dbReference type="FunFam" id="3.40.1190.20:FF:000002">
    <property type="entry name" value="Bifunctional protein HldE"/>
    <property type="match status" value="1"/>
</dbReference>